<dbReference type="EMBL" id="JACCEW010000002">
    <property type="protein sequence ID" value="NYT36942.1"/>
    <property type="molecule type" value="Genomic_DNA"/>
</dbReference>
<evidence type="ECO:0000313" key="2">
    <source>
        <dbReference type="EMBL" id="NYT36942.1"/>
    </source>
</evidence>
<evidence type="ECO:0000256" key="1">
    <source>
        <dbReference type="SAM" id="Phobius"/>
    </source>
</evidence>
<accession>A0A853FBD1</accession>
<name>A0A853FBD1_9BURK</name>
<keyword evidence="3" id="KW-1185">Reference proteome</keyword>
<proteinExistence type="predicted"/>
<dbReference type="OrthoDB" id="8685566at2"/>
<keyword evidence="1" id="KW-1133">Transmembrane helix</keyword>
<feature type="transmembrane region" description="Helical" evidence="1">
    <location>
        <begin position="53"/>
        <end position="76"/>
    </location>
</feature>
<feature type="transmembrane region" description="Helical" evidence="1">
    <location>
        <begin position="96"/>
        <end position="121"/>
    </location>
</feature>
<reference evidence="2 3" key="1">
    <citation type="submission" date="2020-07" db="EMBL/GenBank/DDBJ databases">
        <title>Taxonomic revisions and descriptions of new bacterial species based on genomic comparisons in the high-G+C-content subgroup of the family Alcaligenaceae.</title>
        <authorList>
            <person name="Szabo A."/>
            <person name="Felfoldi T."/>
        </authorList>
    </citation>
    <scope>NUCLEOTIDE SEQUENCE [LARGE SCALE GENOMIC DNA]</scope>
    <source>
        <strain evidence="2 3">DSM 25264</strain>
    </source>
</reference>
<keyword evidence="1" id="KW-0812">Transmembrane</keyword>
<gene>
    <name evidence="2" type="ORF">H0A68_08660</name>
</gene>
<dbReference type="AlphaFoldDB" id="A0A853FBD1"/>
<evidence type="ECO:0000313" key="3">
    <source>
        <dbReference type="Proteomes" id="UP000580517"/>
    </source>
</evidence>
<organism evidence="2 3">
    <name type="scientific">Allopusillimonas soli</name>
    <dbReference type="NCBI Taxonomy" id="659016"/>
    <lineage>
        <taxon>Bacteria</taxon>
        <taxon>Pseudomonadati</taxon>
        <taxon>Pseudomonadota</taxon>
        <taxon>Betaproteobacteria</taxon>
        <taxon>Burkholderiales</taxon>
        <taxon>Alcaligenaceae</taxon>
        <taxon>Allopusillimonas</taxon>
    </lineage>
</organism>
<dbReference type="Proteomes" id="UP000580517">
    <property type="component" value="Unassembled WGS sequence"/>
</dbReference>
<feature type="transmembrane region" description="Helical" evidence="1">
    <location>
        <begin position="21"/>
        <end position="47"/>
    </location>
</feature>
<keyword evidence="1" id="KW-0472">Membrane</keyword>
<sequence length="127" mass="13870">MNSIPEHRESAIRALASTLTLCFKFLAWANGLGLATVFACGTGVIAVDLAAVWLRFPMAVFLAGLALAVLGLLWSYPVQGSLLYQAINGRARRTHWIPLFCTLLAYAFSLLAFCIGCWFFQALLEAL</sequence>
<comment type="caution">
    <text evidence="2">The sequence shown here is derived from an EMBL/GenBank/DDBJ whole genome shotgun (WGS) entry which is preliminary data.</text>
</comment>
<dbReference type="RefSeq" id="WP_129968863.1">
    <property type="nucleotide sequence ID" value="NZ_JACCEW010000002.1"/>
</dbReference>
<protein>
    <submittedName>
        <fullName evidence="2">Uncharacterized protein</fullName>
    </submittedName>
</protein>